<accession>A0A0X1U7W0</accession>
<reference evidence="4" key="4">
    <citation type="submission" date="2016-11" db="EMBL/GenBank/DDBJ databases">
        <authorList>
            <person name="Jaros S."/>
            <person name="Januszkiewicz K."/>
            <person name="Wedrychowicz H."/>
        </authorList>
    </citation>
    <scope>NUCLEOTIDE SEQUENCE [LARGE SCALE GENOMIC DNA]</scope>
    <source>
        <strain evidence="4">DSM 1682</strain>
    </source>
</reference>
<dbReference type="EMBL" id="CP014223">
    <property type="protein sequence ID" value="AMJ41012.1"/>
    <property type="molecule type" value="Genomic_DNA"/>
</dbReference>
<evidence type="ECO:0000313" key="1">
    <source>
        <dbReference type="EMBL" id="AMJ41012.1"/>
    </source>
</evidence>
<dbReference type="Proteomes" id="UP000184204">
    <property type="component" value="Unassembled WGS sequence"/>
</dbReference>
<dbReference type="KEGG" id="cpro:CPRO_14190"/>
<name>A0A0X1U7W0_ANAPI</name>
<protein>
    <submittedName>
        <fullName evidence="2">Uncharacterized protein</fullName>
    </submittedName>
</protein>
<reference evidence="2" key="3">
    <citation type="submission" date="2016-11" db="EMBL/GenBank/DDBJ databases">
        <authorList>
            <person name="Varghese N."/>
            <person name="Submissions S."/>
        </authorList>
    </citation>
    <scope>NUCLEOTIDE SEQUENCE</scope>
    <source>
        <strain evidence="2">DSM 1682</strain>
    </source>
</reference>
<gene>
    <name evidence="1" type="ORF">CPRO_14190</name>
    <name evidence="2" type="ORF">SAMN02745151_01230</name>
</gene>
<dbReference type="AlphaFoldDB" id="A0A0X1U7W0"/>
<evidence type="ECO:0000313" key="2">
    <source>
        <dbReference type="EMBL" id="SHE61296.1"/>
    </source>
</evidence>
<dbReference type="Proteomes" id="UP000068026">
    <property type="component" value="Chromosome"/>
</dbReference>
<reference evidence="1 3" key="1">
    <citation type="journal article" date="2016" name="Genome Announc.">
        <title>Complete Genome Sequence of the Amino Acid-Fermenting Clostridium propionicum X2 (DSM 1682).</title>
        <authorList>
            <person name="Poehlein A."/>
            <person name="Schlien K."/>
            <person name="Chowdhury N.P."/>
            <person name="Gottschalk G."/>
            <person name="Buckel W."/>
            <person name="Daniel R."/>
        </authorList>
    </citation>
    <scope>NUCLEOTIDE SEQUENCE [LARGE SCALE GENOMIC DNA]</scope>
    <source>
        <strain evidence="1 3">X2</strain>
    </source>
</reference>
<organism evidence="2 4">
    <name type="scientific">Anaerotignum propionicum DSM 1682</name>
    <dbReference type="NCBI Taxonomy" id="991789"/>
    <lineage>
        <taxon>Bacteria</taxon>
        <taxon>Bacillati</taxon>
        <taxon>Bacillota</taxon>
        <taxon>Clostridia</taxon>
        <taxon>Lachnospirales</taxon>
        <taxon>Anaerotignaceae</taxon>
        <taxon>Anaerotignum</taxon>
    </lineage>
</organism>
<sequence>MPIMFILFQKLKVIDLRKEFEIQGCVEVAADLSQEVFWNKFIGFIEANDWTFGGGINEIVDGFYINSDGTKGRYVLNE</sequence>
<evidence type="ECO:0000313" key="3">
    <source>
        <dbReference type="Proteomes" id="UP000068026"/>
    </source>
</evidence>
<dbReference type="EMBL" id="FQUA01000004">
    <property type="protein sequence ID" value="SHE61296.1"/>
    <property type="molecule type" value="Genomic_DNA"/>
</dbReference>
<proteinExistence type="predicted"/>
<evidence type="ECO:0000313" key="4">
    <source>
        <dbReference type="Proteomes" id="UP000184204"/>
    </source>
</evidence>
<keyword evidence="3" id="KW-1185">Reference proteome</keyword>
<reference evidence="3" key="2">
    <citation type="submission" date="2016-01" db="EMBL/GenBank/DDBJ databases">
        <authorList>
            <person name="Poehlein A."/>
            <person name="Schlien K."/>
            <person name="Gottschalk G."/>
            <person name="Buckel W."/>
            <person name="Daniel R."/>
        </authorList>
    </citation>
    <scope>NUCLEOTIDE SEQUENCE [LARGE SCALE GENOMIC DNA]</scope>
    <source>
        <strain evidence="3">X2</strain>
    </source>
</reference>